<dbReference type="OrthoDB" id="6627536at2759"/>
<dbReference type="PROSITE" id="PS50280">
    <property type="entry name" value="SET"/>
    <property type="match status" value="1"/>
</dbReference>
<dbReference type="SUPFAM" id="SSF82199">
    <property type="entry name" value="SET domain"/>
    <property type="match status" value="1"/>
</dbReference>
<dbReference type="PANTHER" id="PTHR12977">
    <property type="entry name" value="SUPPRESSOR OF VARIEGATION 4-20-RELATED"/>
    <property type="match status" value="1"/>
</dbReference>
<gene>
    <name evidence="2" type="ORF">BD410DRAFT_707424</name>
</gene>
<keyword evidence="3" id="KW-1185">Reference proteome</keyword>
<dbReference type="CDD" id="cd10524">
    <property type="entry name" value="SET_Suv4-20-like"/>
    <property type="match status" value="1"/>
</dbReference>
<evidence type="ECO:0000259" key="1">
    <source>
        <dbReference type="PROSITE" id="PS50280"/>
    </source>
</evidence>
<dbReference type="EMBL" id="ML170181">
    <property type="protein sequence ID" value="TDL21312.1"/>
    <property type="molecule type" value="Genomic_DNA"/>
</dbReference>
<dbReference type="InterPro" id="IPR046341">
    <property type="entry name" value="SET_dom_sf"/>
</dbReference>
<reference evidence="2 3" key="1">
    <citation type="submission" date="2018-06" db="EMBL/GenBank/DDBJ databases">
        <title>A transcriptomic atlas of mushroom development highlights an independent origin of complex multicellularity.</title>
        <authorList>
            <consortium name="DOE Joint Genome Institute"/>
            <person name="Krizsan K."/>
            <person name="Almasi E."/>
            <person name="Merenyi Z."/>
            <person name="Sahu N."/>
            <person name="Viragh M."/>
            <person name="Koszo T."/>
            <person name="Mondo S."/>
            <person name="Kiss B."/>
            <person name="Balint B."/>
            <person name="Kues U."/>
            <person name="Barry K."/>
            <person name="Hegedus J.C."/>
            <person name="Henrissat B."/>
            <person name="Johnson J."/>
            <person name="Lipzen A."/>
            <person name="Ohm R."/>
            <person name="Nagy I."/>
            <person name="Pangilinan J."/>
            <person name="Yan J."/>
            <person name="Xiong Y."/>
            <person name="Grigoriev I.V."/>
            <person name="Hibbett D.S."/>
            <person name="Nagy L.G."/>
        </authorList>
    </citation>
    <scope>NUCLEOTIDE SEQUENCE [LARGE SCALE GENOMIC DNA]</scope>
    <source>
        <strain evidence="2 3">SZMC22713</strain>
    </source>
</reference>
<dbReference type="InterPro" id="IPR039977">
    <property type="entry name" value="Suv4-20/Set9"/>
</dbReference>
<feature type="domain" description="SET" evidence="1">
    <location>
        <begin position="76"/>
        <end position="199"/>
    </location>
</feature>
<dbReference type="GO" id="GO:0005634">
    <property type="term" value="C:nucleus"/>
    <property type="evidence" value="ECO:0007669"/>
    <property type="project" value="TreeGrafter"/>
</dbReference>
<dbReference type="VEuPathDB" id="FungiDB:BD410DRAFT_707424"/>
<dbReference type="Pfam" id="PF00856">
    <property type="entry name" value="SET"/>
    <property type="match status" value="1"/>
</dbReference>
<dbReference type="AlphaFoldDB" id="A0A4Y7Q2C6"/>
<dbReference type="SMART" id="SM00317">
    <property type="entry name" value="SET"/>
    <property type="match status" value="1"/>
</dbReference>
<name>A0A4Y7Q2C6_9AGAM</name>
<dbReference type="Gene3D" id="2.170.270.10">
    <property type="entry name" value="SET domain"/>
    <property type="match status" value="1"/>
</dbReference>
<dbReference type="GO" id="GO:0042799">
    <property type="term" value="F:histone H4K20 methyltransferase activity"/>
    <property type="evidence" value="ECO:0007669"/>
    <property type="project" value="TreeGrafter"/>
</dbReference>
<protein>
    <submittedName>
        <fullName evidence="2">SET domain-containing protein</fullName>
    </submittedName>
</protein>
<dbReference type="PANTHER" id="PTHR12977:SF4">
    <property type="entry name" value="HISTONE-LYSINE N-METHYLTRANSFERASE KMT5B"/>
    <property type="match status" value="1"/>
</dbReference>
<evidence type="ECO:0000313" key="2">
    <source>
        <dbReference type="EMBL" id="TDL21312.1"/>
    </source>
</evidence>
<evidence type="ECO:0000313" key="3">
    <source>
        <dbReference type="Proteomes" id="UP000294933"/>
    </source>
</evidence>
<accession>A0A4Y7Q2C6</accession>
<proteinExistence type="predicted"/>
<dbReference type="Proteomes" id="UP000294933">
    <property type="component" value="Unassembled WGS sequence"/>
</dbReference>
<dbReference type="STRING" id="50990.A0A4Y7Q2C6"/>
<dbReference type="InterPro" id="IPR001214">
    <property type="entry name" value="SET_dom"/>
</dbReference>
<sequence>MDPLRRLPKTDPALLLAIVQRLIHTRPSGPVAVKQAVSELLTLPAVRYFIRDYEQHQINAFATHASRYLELYLPTGSIEIAQTSRYSKWTGKNELCILATRALAPGTVIFELKGSMADLTDEEDKELKRTGARNDGGVRRDFSVIHSKQMKKNHLFLGPARFVNHDCDHNCELFRTGRYITFRVIKPIAMGQEVTAHYGDGYFGRNNRHCLCETCERLCRGG</sequence>
<feature type="non-terminal residue" evidence="2">
    <location>
        <position position="222"/>
    </location>
</feature>
<organism evidence="2 3">
    <name type="scientific">Rickenella mellea</name>
    <dbReference type="NCBI Taxonomy" id="50990"/>
    <lineage>
        <taxon>Eukaryota</taxon>
        <taxon>Fungi</taxon>
        <taxon>Dikarya</taxon>
        <taxon>Basidiomycota</taxon>
        <taxon>Agaricomycotina</taxon>
        <taxon>Agaricomycetes</taxon>
        <taxon>Hymenochaetales</taxon>
        <taxon>Rickenellaceae</taxon>
        <taxon>Rickenella</taxon>
    </lineage>
</organism>